<dbReference type="OrthoDB" id="5061070at2759"/>
<keyword evidence="14" id="KW-1185">Reference proteome</keyword>
<keyword evidence="4 9" id="KW-0547">Nucleotide-binding</keyword>
<evidence type="ECO:0000256" key="6">
    <source>
        <dbReference type="ARBA" id="ARBA00023134"/>
    </source>
</evidence>
<dbReference type="EC" id="3.6.5.5" evidence="1"/>
<dbReference type="InterPro" id="IPR019762">
    <property type="entry name" value="Dynamin_GTPase_CS"/>
</dbReference>
<dbReference type="SMART" id="SM00053">
    <property type="entry name" value="DYNc"/>
    <property type="match status" value="1"/>
</dbReference>
<dbReference type="InterPro" id="IPR020850">
    <property type="entry name" value="GED_dom"/>
</dbReference>
<dbReference type="GO" id="GO:0008017">
    <property type="term" value="F:microtubule binding"/>
    <property type="evidence" value="ECO:0007669"/>
    <property type="project" value="TreeGrafter"/>
</dbReference>
<dbReference type="EMBL" id="OC928339">
    <property type="protein sequence ID" value="CAD7657705.1"/>
    <property type="molecule type" value="Genomic_DNA"/>
</dbReference>
<dbReference type="InterPro" id="IPR011993">
    <property type="entry name" value="PH-like_dom_sf"/>
</dbReference>
<evidence type="ECO:0000256" key="2">
    <source>
        <dbReference type="ARBA" id="ARBA00022583"/>
    </source>
</evidence>
<dbReference type="Pfam" id="PF02212">
    <property type="entry name" value="GED"/>
    <property type="match status" value="1"/>
</dbReference>
<dbReference type="InterPro" id="IPR030381">
    <property type="entry name" value="G_DYNAMIN_dom"/>
</dbReference>
<evidence type="ECO:0000256" key="4">
    <source>
        <dbReference type="ARBA" id="ARBA00022741"/>
    </source>
</evidence>
<keyword evidence="3" id="KW-0493">Microtubule</keyword>
<dbReference type="GO" id="GO:0003924">
    <property type="term" value="F:GTPase activity"/>
    <property type="evidence" value="ECO:0007669"/>
    <property type="project" value="InterPro"/>
</dbReference>
<dbReference type="GO" id="GO:0005737">
    <property type="term" value="C:cytoplasm"/>
    <property type="evidence" value="ECO:0007669"/>
    <property type="project" value="TreeGrafter"/>
</dbReference>
<evidence type="ECO:0000256" key="1">
    <source>
        <dbReference type="ARBA" id="ARBA00011980"/>
    </source>
</evidence>
<dbReference type="PROSITE" id="PS51388">
    <property type="entry name" value="GED"/>
    <property type="match status" value="1"/>
</dbReference>
<dbReference type="PANTHER" id="PTHR11566:SF212">
    <property type="entry name" value="DYNAMIN"/>
    <property type="match status" value="1"/>
</dbReference>
<dbReference type="Pfam" id="PF01031">
    <property type="entry name" value="Dynamin_M"/>
    <property type="match status" value="1"/>
</dbReference>
<dbReference type="PROSITE" id="PS00410">
    <property type="entry name" value="G_DYNAMIN_1"/>
    <property type="match status" value="1"/>
</dbReference>
<dbReference type="PROSITE" id="PS51718">
    <property type="entry name" value="G_DYNAMIN_2"/>
    <property type="match status" value="1"/>
</dbReference>
<evidence type="ECO:0000256" key="8">
    <source>
        <dbReference type="ARBA" id="ARBA00048040"/>
    </source>
</evidence>
<dbReference type="InterPro" id="IPR027417">
    <property type="entry name" value="P-loop_NTPase"/>
</dbReference>
<dbReference type="EMBL" id="CAJPVJ010013514">
    <property type="protein sequence ID" value="CAG2174891.1"/>
    <property type="molecule type" value="Genomic_DNA"/>
</dbReference>
<keyword evidence="6 9" id="KW-0342">GTP-binding</keyword>
<name>A0A7R9MCL9_9ACAR</name>
<dbReference type="PRINTS" id="PR00195">
    <property type="entry name" value="DYNAMIN"/>
</dbReference>
<dbReference type="InterPro" id="IPR000375">
    <property type="entry name" value="Dynamin_stalk"/>
</dbReference>
<dbReference type="CDD" id="cd08771">
    <property type="entry name" value="DLP_1"/>
    <property type="match status" value="1"/>
</dbReference>
<dbReference type="Gene3D" id="1.20.120.1240">
    <property type="entry name" value="Dynamin, middle domain"/>
    <property type="match status" value="1"/>
</dbReference>
<dbReference type="InterPro" id="IPR001401">
    <property type="entry name" value="Dynamin_GTPase"/>
</dbReference>
<evidence type="ECO:0000256" key="7">
    <source>
        <dbReference type="ARBA" id="ARBA00023175"/>
    </source>
</evidence>
<dbReference type="Pfam" id="PF00350">
    <property type="entry name" value="Dynamin_N"/>
    <property type="match status" value="1"/>
</dbReference>
<dbReference type="GO" id="GO:0005525">
    <property type="term" value="F:GTP binding"/>
    <property type="evidence" value="ECO:0007669"/>
    <property type="project" value="UniProtKB-KW"/>
</dbReference>
<comment type="similarity">
    <text evidence="9">Belongs to the TRAFAC class dynamin-like GTPase superfamily. Dynamin/Fzo/YdjA family.</text>
</comment>
<reference evidence="13" key="1">
    <citation type="submission" date="2020-11" db="EMBL/GenBank/DDBJ databases">
        <authorList>
            <person name="Tran Van P."/>
        </authorList>
    </citation>
    <scope>NUCLEOTIDE SEQUENCE</scope>
</reference>
<keyword evidence="2" id="KW-0254">Endocytosis</keyword>
<dbReference type="Gene3D" id="2.30.29.30">
    <property type="entry name" value="Pleckstrin-homology domain (PH domain)/Phosphotyrosine-binding domain (PTB)"/>
    <property type="match status" value="1"/>
</dbReference>
<evidence type="ECO:0000256" key="9">
    <source>
        <dbReference type="RuleBase" id="RU003932"/>
    </source>
</evidence>
<evidence type="ECO:0000313" key="14">
    <source>
        <dbReference type="Proteomes" id="UP000728032"/>
    </source>
</evidence>
<dbReference type="InterPro" id="IPR022812">
    <property type="entry name" value="Dynamin"/>
</dbReference>
<feature type="domain" description="GED" evidence="11">
    <location>
        <begin position="671"/>
        <end position="762"/>
    </location>
</feature>
<sequence length="762" mass="86496">MSNFGKKLIQVVNELQDKLNPLGIENVVIDLPQIVVIGGQSSGKSSVLESIVGIDFLPRGSGIVTRRPLVLQLISDTTANRAFGEFLHSPGKRFYDFNDIRDEITAETDREVAESTDISSVPINLKIYSPDVLDLTLVDLPGMTRVPIGTQPKDIEKICENMILKYIRKDNCLILAVTAANQDLATSDALKLANRVDPKGDRTIGVLTKLDLMDPGTNARDILNGKHEIRLKRGFIGVVNRSQKDIDDRKDIQKALSDESKFFTEHPAYGPDMAYKLGIKYLQEYLQSELSNHILRRLPQSKPKLETKLSEINERLSEMEVPLTEKTKETHLAQTNESFRQSFDSAMGGKVCRVDTKKLSGGARINVLMNDTFAKEVDHLFYDETRLGREIATAILNAPGAKLALFIPDVAFTSCVESQIELFRMPSLACVDWVTNEIINSVNEFSYHEYMLEIILRDIYSKLTLDSVRESNKKCKIFVEHMVATEKCYINTIHEDFKKVTGELTSSLISDVQLKVTTQAIQQNSKSDRFSYKKKDFWFVLKGSTLSWFTDETHKVQRGSVDVKGFHLKSETDFSLTLMFPFNRKLLSLGSNSEHEFVFNSKDMTLKWKDWFEGVGVKVDNGGPAADNESLYKDTKSESNQSLSRYSQSSHSISSHSCEDMAFPDHMPGQVDVVKKYIDKYVVILKTIFRDRLPKLCQLELIDSTSKFIATELHVRLRHQFPTIDDILGEDPDKDERIDLQNRKQHYIEAIDIIDKFSKMKL</sequence>
<dbReference type="Proteomes" id="UP000728032">
    <property type="component" value="Unassembled WGS sequence"/>
</dbReference>
<dbReference type="InterPro" id="IPR003130">
    <property type="entry name" value="GED"/>
</dbReference>
<comment type="catalytic activity">
    <reaction evidence="8">
        <text>GTP + H2O = GDP + phosphate + H(+)</text>
        <dbReference type="Rhea" id="RHEA:19669"/>
        <dbReference type="ChEBI" id="CHEBI:15377"/>
        <dbReference type="ChEBI" id="CHEBI:15378"/>
        <dbReference type="ChEBI" id="CHEBI:37565"/>
        <dbReference type="ChEBI" id="CHEBI:43474"/>
        <dbReference type="ChEBI" id="CHEBI:58189"/>
        <dbReference type="EC" id="3.6.5.5"/>
    </reaction>
</comment>
<organism evidence="13">
    <name type="scientific">Oppiella nova</name>
    <dbReference type="NCBI Taxonomy" id="334625"/>
    <lineage>
        <taxon>Eukaryota</taxon>
        <taxon>Metazoa</taxon>
        <taxon>Ecdysozoa</taxon>
        <taxon>Arthropoda</taxon>
        <taxon>Chelicerata</taxon>
        <taxon>Arachnida</taxon>
        <taxon>Acari</taxon>
        <taxon>Acariformes</taxon>
        <taxon>Sarcoptiformes</taxon>
        <taxon>Oribatida</taxon>
        <taxon>Brachypylina</taxon>
        <taxon>Oppioidea</taxon>
        <taxon>Oppiidae</taxon>
        <taxon>Oppiella</taxon>
    </lineage>
</organism>
<keyword evidence="7" id="KW-0505">Motor protein</keyword>
<dbReference type="GO" id="GO:0005886">
    <property type="term" value="C:plasma membrane"/>
    <property type="evidence" value="ECO:0007669"/>
    <property type="project" value="TreeGrafter"/>
</dbReference>
<keyword evidence="5" id="KW-0378">Hydrolase</keyword>
<evidence type="ECO:0000259" key="12">
    <source>
        <dbReference type="PROSITE" id="PS51718"/>
    </source>
</evidence>
<feature type="domain" description="Dynamin-type G" evidence="12">
    <location>
        <begin position="28"/>
        <end position="299"/>
    </location>
</feature>
<dbReference type="GO" id="GO:0005874">
    <property type="term" value="C:microtubule"/>
    <property type="evidence" value="ECO:0007669"/>
    <property type="project" value="UniProtKB-KW"/>
</dbReference>
<evidence type="ECO:0000256" key="3">
    <source>
        <dbReference type="ARBA" id="ARBA00022701"/>
    </source>
</evidence>
<dbReference type="InterPro" id="IPR045063">
    <property type="entry name" value="Dynamin_N"/>
</dbReference>
<dbReference type="FunFam" id="3.40.50.300:FF:000045">
    <property type="entry name" value="dynamin-1 isoform X2"/>
    <property type="match status" value="1"/>
</dbReference>
<dbReference type="SUPFAM" id="SSF52540">
    <property type="entry name" value="P-loop containing nucleoside triphosphate hydrolases"/>
    <property type="match status" value="1"/>
</dbReference>
<gene>
    <name evidence="13" type="ORF">ONB1V03_LOCUS14330</name>
</gene>
<protein>
    <recommendedName>
        <fullName evidence="1">dynamin GTPase</fullName>
        <ecNumber evidence="1">3.6.5.5</ecNumber>
    </recommendedName>
</protein>
<evidence type="ECO:0000259" key="11">
    <source>
        <dbReference type="PROSITE" id="PS51388"/>
    </source>
</evidence>
<accession>A0A7R9MCL9</accession>
<dbReference type="SUPFAM" id="SSF50729">
    <property type="entry name" value="PH domain-like"/>
    <property type="match status" value="1"/>
</dbReference>
<dbReference type="Gene3D" id="3.40.50.300">
    <property type="entry name" value="P-loop containing nucleotide triphosphate hydrolases"/>
    <property type="match status" value="1"/>
</dbReference>
<dbReference type="AlphaFoldDB" id="A0A7R9MCL9"/>
<proteinExistence type="inferred from homology"/>
<feature type="compositionally biased region" description="Low complexity" evidence="10">
    <location>
        <begin position="638"/>
        <end position="648"/>
    </location>
</feature>
<evidence type="ECO:0000256" key="10">
    <source>
        <dbReference type="SAM" id="MobiDB-lite"/>
    </source>
</evidence>
<evidence type="ECO:0000313" key="13">
    <source>
        <dbReference type="EMBL" id="CAD7657705.1"/>
    </source>
</evidence>
<dbReference type="GO" id="GO:0031623">
    <property type="term" value="P:receptor internalization"/>
    <property type="evidence" value="ECO:0007669"/>
    <property type="project" value="TreeGrafter"/>
</dbReference>
<feature type="region of interest" description="Disordered" evidence="10">
    <location>
        <begin position="626"/>
        <end position="648"/>
    </location>
</feature>
<dbReference type="PANTHER" id="PTHR11566">
    <property type="entry name" value="DYNAMIN"/>
    <property type="match status" value="1"/>
</dbReference>
<evidence type="ECO:0000256" key="5">
    <source>
        <dbReference type="ARBA" id="ARBA00022801"/>
    </source>
</evidence>